<dbReference type="SUPFAM" id="SSF54427">
    <property type="entry name" value="NTF2-like"/>
    <property type="match status" value="1"/>
</dbReference>
<accession>A0A0D2Y3Q6</accession>
<protein>
    <submittedName>
        <fullName evidence="1">Uncharacterized protein</fullName>
    </submittedName>
</protein>
<evidence type="ECO:0000313" key="1">
    <source>
        <dbReference type="EnsemblFungi" id="FOXG_10907P0"/>
    </source>
</evidence>
<sequence>MAILNYVADPALPGPVKEGIDELYDYADKKDKCAEWANCFSKDAKLIKGDYQPTGIPALVDYMEGSWKNTESRVHDVKSVSVVKSSPLTIKIEGVTTYQRTGNKEQKGTWTAQQRYTEEDGKAKIDEYKIDFNMLY</sequence>
<proteinExistence type="predicted"/>
<evidence type="ECO:0000313" key="2">
    <source>
        <dbReference type="Proteomes" id="UP000002489"/>
    </source>
</evidence>
<dbReference type="VEuPathDB" id="FungiDB:FOXG_10907"/>
<dbReference type="EnsemblFungi" id="FOXG_10907T0">
    <property type="protein sequence ID" value="FOXG_10907P0"/>
    <property type="gene ID" value="FOXG_10907"/>
</dbReference>
<reference evidence="1" key="2">
    <citation type="submission" date="2025-08" db="UniProtKB">
        <authorList>
            <consortium name="EnsemblFungi"/>
        </authorList>
    </citation>
    <scope>IDENTIFICATION</scope>
    <source>
        <strain evidence="1">4287 / CBS 123668 / FGSC 9935 / NRRL 34936</strain>
    </source>
</reference>
<dbReference type="InterPro" id="IPR032710">
    <property type="entry name" value="NTF2-like_dom_sf"/>
</dbReference>
<gene>
    <name evidence="1" type="primary">28952343</name>
</gene>
<reference evidence="2" key="1">
    <citation type="journal article" date="2012" name="Mol. Plant Microbe Interact.">
        <title>A highly conserved effector in Fusarium oxysporum is required for full virulence on Arabidopsis.</title>
        <authorList>
            <person name="Thatcher L.F."/>
            <person name="Gardiner D.M."/>
            <person name="Kazan K."/>
            <person name="Manners J."/>
        </authorList>
    </citation>
    <scope>NUCLEOTIDE SEQUENCE [LARGE SCALE GENOMIC DNA]</scope>
    <source>
        <strain evidence="2">Fo5176</strain>
    </source>
</reference>
<dbReference type="Gene3D" id="3.10.450.50">
    <property type="match status" value="1"/>
</dbReference>
<name>A0A0D2Y3Q6_FUSOF</name>
<organism evidence="1 2">
    <name type="scientific">Fusarium oxysporum (strain Fo5176)</name>
    <name type="common">Fusarium vascular wilt</name>
    <dbReference type="NCBI Taxonomy" id="660025"/>
    <lineage>
        <taxon>Eukaryota</taxon>
        <taxon>Fungi</taxon>
        <taxon>Dikarya</taxon>
        <taxon>Ascomycota</taxon>
        <taxon>Pezizomycotina</taxon>
        <taxon>Sordariomycetes</taxon>
        <taxon>Hypocreomycetidae</taxon>
        <taxon>Hypocreales</taxon>
        <taxon>Nectriaceae</taxon>
        <taxon>Fusarium</taxon>
        <taxon>Fusarium oxysporum species complex</taxon>
    </lineage>
</organism>
<dbReference type="AlphaFoldDB" id="A0A0D2Y3Q6"/>
<dbReference type="Proteomes" id="UP000002489">
    <property type="component" value="Unassembled WGS sequence"/>
</dbReference>